<name>A0A8S3FXW0_9BILA</name>
<accession>A0A8S3FXW0</accession>
<protein>
    <submittedName>
        <fullName evidence="1">Uncharacterized protein</fullName>
    </submittedName>
</protein>
<comment type="caution">
    <text evidence="1">The sequence shown here is derived from an EMBL/GenBank/DDBJ whole genome shotgun (WGS) entry which is preliminary data.</text>
</comment>
<dbReference type="Proteomes" id="UP000681967">
    <property type="component" value="Unassembled WGS sequence"/>
</dbReference>
<dbReference type="SUPFAM" id="SSF53098">
    <property type="entry name" value="Ribonuclease H-like"/>
    <property type="match status" value="1"/>
</dbReference>
<reference evidence="1" key="1">
    <citation type="submission" date="2021-02" db="EMBL/GenBank/DDBJ databases">
        <authorList>
            <person name="Nowell W R."/>
        </authorList>
    </citation>
    <scope>NUCLEOTIDE SEQUENCE</scope>
</reference>
<proteinExistence type="predicted"/>
<organism evidence="1 2">
    <name type="scientific">Rotaria magnacalcarata</name>
    <dbReference type="NCBI Taxonomy" id="392030"/>
    <lineage>
        <taxon>Eukaryota</taxon>
        <taxon>Metazoa</taxon>
        <taxon>Spiralia</taxon>
        <taxon>Gnathifera</taxon>
        <taxon>Rotifera</taxon>
        <taxon>Eurotatoria</taxon>
        <taxon>Bdelloidea</taxon>
        <taxon>Philodinida</taxon>
        <taxon>Philodinidae</taxon>
        <taxon>Rotaria</taxon>
    </lineage>
</organism>
<dbReference type="EMBL" id="CAJOBH010254170">
    <property type="protein sequence ID" value="CAF5145077.1"/>
    <property type="molecule type" value="Genomic_DNA"/>
</dbReference>
<sequence>MRNDFNLMKELASHTHIEPTPRYQSLMDMVNTINTAPRCRQYMSKWNLRLDDNLVELEARTLEPETINYSDRSVRYKQQEADWSRDGRSCRHLKPGHLDKWLVVYEGKQKPIANELINTLYNVCTPMGMRVEYPEM</sequence>
<dbReference type="AlphaFoldDB" id="A0A8S3FXW0"/>
<dbReference type="Gene3D" id="3.40.50.2300">
    <property type="match status" value="1"/>
</dbReference>
<dbReference type="InterPro" id="IPR012337">
    <property type="entry name" value="RNaseH-like_sf"/>
</dbReference>
<gene>
    <name evidence="1" type="ORF">BYL167_LOCUS70980</name>
</gene>
<evidence type="ECO:0000313" key="2">
    <source>
        <dbReference type="Proteomes" id="UP000681967"/>
    </source>
</evidence>
<evidence type="ECO:0000313" key="1">
    <source>
        <dbReference type="EMBL" id="CAF5145077.1"/>
    </source>
</evidence>